<organism evidence="3 4">
    <name type="scientific">Anopheles atroparvus</name>
    <name type="common">European mosquito</name>
    <dbReference type="NCBI Taxonomy" id="41427"/>
    <lineage>
        <taxon>Eukaryota</taxon>
        <taxon>Metazoa</taxon>
        <taxon>Ecdysozoa</taxon>
        <taxon>Arthropoda</taxon>
        <taxon>Hexapoda</taxon>
        <taxon>Insecta</taxon>
        <taxon>Pterygota</taxon>
        <taxon>Neoptera</taxon>
        <taxon>Endopterygota</taxon>
        <taxon>Diptera</taxon>
        <taxon>Nematocera</taxon>
        <taxon>Culicoidea</taxon>
        <taxon>Culicidae</taxon>
        <taxon>Anophelinae</taxon>
        <taxon>Anopheles</taxon>
    </lineage>
</organism>
<feature type="compositionally biased region" description="Acidic residues" evidence="1">
    <location>
        <begin position="17"/>
        <end position="40"/>
    </location>
</feature>
<feature type="compositionally biased region" description="Low complexity" evidence="1">
    <location>
        <begin position="947"/>
        <end position="958"/>
    </location>
</feature>
<proteinExistence type="predicted"/>
<feature type="compositionally biased region" description="Acidic residues" evidence="1">
    <location>
        <begin position="388"/>
        <end position="397"/>
    </location>
</feature>
<dbReference type="PANTHER" id="PTHR16156:SF10">
    <property type="entry name" value="AFTIPHILIN-RELATED"/>
    <property type="match status" value="1"/>
</dbReference>
<dbReference type="Proteomes" id="UP000075880">
    <property type="component" value="Unassembled WGS sequence"/>
</dbReference>
<feature type="compositionally biased region" description="Pro residues" evidence="1">
    <location>
        <begin position="645"/>
        <end position="661"/>
    </location>
</feature>
<dbReference type="InterPro" id="IPR029205">
    <property type="entry name" value="Clathrin-bd"/>
</dbReference>
<feature type="region of interest" description="Disordered" evidence="1">
    <location>
        <begin position="302"/>
        <end position="328"/>
    </location>
</feature>
<feature type="compositionally biased region" description="Pro residues" evidence="1">
    <location>
        <begin position="936"/>
        <end position="946"/>
    </location>
</feature>
<dbReference type="GO" id="GO:0032588">
    <property type="term" value="C:trans-Golgi network membrane"/>
    <property type="evidence" value="ECO:0007669"/>
    <property type="project" value="InterPro"/>
</dbReference>
<feature type="compositionally biased region" description="Polar residues" evidence="1">
    <location>
        <begin position="1203"/>
        <end position="1214"/>
    </location>
</feature>
<feature type="compositionally biased region" description="Basic and acidic residues" evidence="1">
    <location>
        <begin position="1064"/>
        <end position="1084"/>
    </location>
</feature>
<feature type="region of interest" description="Disordered" evidence="1">
    <location>
        <begin position="1"/>
        <end position="47"/>
    </location>
</feature>
<name>A0AAG5CRS2_ANOAO</name>
<feature type="region of interest" description="Disordered" evidence="1">
    <location>
        <begin position="373"/>
        <end position="415"/>
    </location>
</feature>
<dbReference type="GO" id="GO:0030121">
    <property type="term" value="C:AP-1 adaptor complex"/>
    <property type="evidence" value="ECO:0007669"/>
    <property type="project" value="TreeGrafter"/>
</dbReference>
<evidence type="ECO:0000256" key="1">
    <source>
        <dbReference type="SAM" id="MobiDB-lite"/>
    </source>
</evidence>
<dbReference type="InterPro" id="IPR046359">
    <property type="entry name" value="Aftin-like"/>
</dbReference>
<feature type="compositionally biased region" description="Low complexity" evidence="1">
    <location>
        <begin position="1334"/>
        <end position="1347"/>
    </location>
</feature>
<dbReference type="GO" id="GO:0030276">
    <property type="term" value="F:clathrin binding"/>
    <property type="evidence" value="ECO:0007669"/>
    <property type="project" value="InterPro"/>
</dbReference>
<dbReference type="Pfam" id="PF15045">
    <property type="entry name" value="Clathrin_bdg"/>
    <property type="match status" value="1"/>
</dbReference>
<keyword evidence="4" id="KW-1185">Reference proteome</keyword>
<feature type="compositionally biased region" description="Polar residues" evidence="1">
    <location>
        <begin position="613"/>
        <end position="623"/>
    </location>
</feature>
<feature type="compositionally biased region" description="Acidic residues" evidence="1">
    <location>
        <begin position="118"/>
        <end position="131"/>
    </location>
</feature>
<dbReference type="PANTHER" id="PTHR16156">
    <property type="entry name" value="AFTIPHILIN A-RELATED"/>
    <property type="match status" value="1"/>
</dbReference>
<feature type="region of interest" description="Disordered" evidence="1">
    <location>
        <begin position="1058"/>
        <end position="1092"/>
    </location>
</feature>
<evidence type="ECO:0000259" key="2">
    <source>
        <dbReference type="Pfam" id="PF15045"/>
    </source>
</evidence>
<feature type="domain" description="Aftiphilin clathrin-binding box" evidence="2">
    <location>
        <begin position="454"/>
        <end position="520"/>
    </location>
</feature>
<reference evidence="3" key="1">
    <citation type="submission" date="2024-04" db="UniProtKB">
        <authorList>
            <consortium name="EnsemblMetazoa"/>
        </authorList>
    </citation>
    <scope>IDENTIFICATION</scope>
    <source>
        <strain evidence="3">EBRO</strain>
    </source>
</reference>
<feature type="region of interest" description="Disordered" evidence="1">
    <location>
        <begin position="118"/>
        <end position="220"/>
    </location>
</feature>
<protein>
    <recommendedName>
        <fullName evidence="2">Aftiphilin clathrin-binding box domain-containing protein</fullName>
    </recommendedName>
</protein>
<feature type="region of interest" description="Disordered" evidence="1">
    <location>
        <begin position="613"/>
        <end position="718"/>
    </location>
</feature>
<feature type="region of interest" description="Disordered" evidence="1">
    <location>
        <begin position="1195"/>
        <end position="1247"/>
    </location>
</feature>
<feature type="region of interest" description="Disordered" evidence="1">
    <location>
        <begin position="1333"/>
        <end position="1396"/>
    </location>
</feature>
<sequence>MSSQIPPLVCHTPPPIDFDDADDDADDYGPEDIPEDDGIGVDEHSGADCLDDDFGDFATVPSRLTPEPIPGASVIEKDTKEIARIPVLAETKSIFVPRVGNDSPPSLILPTNNFIEDDEVVSGTVDEEDYDFQPFGCPSQPPEPPPEDSVSLPSLHLDADTSKSEDDDPIPTLPNPSSATGSGIETEVDFPAVAVPTTAERTTPVIYEGGRFDDNTENDFTDFTTASNERSSVVLEIPTANDVSFELDDYAQLESTPSADSNFVSQQSRTDFATFDADFSKFDSFQASFPATVDDPVVVKTPLDEMKSMPNVEQQASAKNQPEQLPEDDFDDFQEFATFSEQPVASVSSVQPTTSFKSELATNACSVAEIDSTQNATDSAKLAGDNAGNDDDDDFGEFSDFKQPEVTQPSIDPVPSFSLENVQNLLETMFPNITPEPHASDTGQQSTEVHIPNNSLHSTLQDFDNTSALSYQYSKSTSSKTLVTALGIDSRNIMYGPKWNSSMPRFAANLSFNPLEPLKPGTTASKDTGSTANEKHANFSTAAKVATMTAGLDPLQPTGAPSSSVPAVQFDWNSSGLVNPLEASHAHTLLLDLEQLEVMASLNDKINVDSSSYPPALRSTSHVAKTVQLHSPTTTATTVTTPLLLSPPSPRTSLPSPPQPKQSPILPSTSPPLLATTTTSSTINTQTERLHHHDNNGQQPQTKTNENRSVDAGTDGGNLRAPLDFSTALLSFADEHHDHDHDLLVSTFITTTTTPTPIIEFTSLDHMITHTATPLITPPLGGARVSHGNTCPLPSGHDLADLQLIGFEMAPGGMHTVVGPEPVTTTSASDRGQSFDDYLDLSVQEMLQKATAGQPPDGAKGEILDPEIPEDAGTLTADDIAVMVAVPAAAKVSLTAHLEDDDDVRSLDFTANATANGSSNVQYSATLPPHANQEPTPQPPVGPMQPQPQYSTPPQQQPMSISTSPNNVPVVRTIKLQETHIFTPSRGGTPVSRDITDRDIIVREYHDVEYSLEKPPAPAGGSRPEPDFDEFNDFQSVPVIAPSVTPGAAATYARPVIGQSPTEELEKRGTAASEAKRNGMEEATARVPDGTEDDDFTEFQAATVPMPAVPQPVNKAVSNVQHNRSNTSSPVMLLSPAILLPQQASTPAGKDSHQAMSQIDWPEPGIDPDELARFEAAFAKPAPQKVVSPTAAVTTAAPKEDGNQSAAKPTTVSSAVDEDEWTDFISSKPVVSNDPPAASNQQRGPVAAAPMGVAVQEEWTDFISNTPSTAGFTSQNRLSSSQNNFNYSRPSAGSSGAKAFNSWSQPQLPPPQFSSWNSNSLYYNPMSTVSATGQQQQQYGASQHQQQFYGRPENAPAFSGNHSSSFNVAGPSRVPTHPQHHHHHLHNAYQHHQAAGGARVLAQQPMHLLPELSFITPNAGAHSSAAHGAKPATHSFLSNVISSNSFTKK</sequence>
<accession>A0AAG5CRS2</accession>
<dbReference type="EnsemblMetazoa" id="ENSAATROPT001592">
    <property type="protein sequence ID" value="ENSAATROPP001532"/>
    <property type="gene ID" value="ENSAATROPG001266"/>
</dbReference>
<feature type="compositionally biased region" description="Low complexity" evidence="1">
    <location>
        <begin position="662"/>
        <end position="682"/>
    </location>
</feature>
<evidence type="ECO:0000313" key="4">
    <source>
        <dbReference type="Proteomes" id="UP000075880"/>
    </source>
</evidence>
<feature type="compositionally biased region" description="Low complexity" evidence="1">
    <location>
        <begin position="629"/>
        <end position="644"/>
    </location>
</feature>
<feature type="compositionally biased region" description="Polar residues" evidence="1">
    <location>
        <begin position="311"/>
        <end position="323"/>
    </location>
</feature>
<evidence type="ECO:0000313" key="3">
    <source>
        <dbReference type="EnsemblMetazoa" id="ENSAATROPP001532"/>
    </source>
</evidence>
<feature type="region of interest" description="Disordered" evidence="1">
    <location>
        <begin position="919"/>
        <end position="966"/>
    </location>
</feature>